<feature type="domain" description="Amino acid transporter transmembrane" evidence="6">
    <location>
        <begin position="36"/>
        <end position="244"/>
    </location>
</feature>
<evidence type="ECO:0000313" key="8">
    <source>
        <dbReference type="Proteomes" id="UP000039865"/>
    </source>
</evidence>
<dbReference type="InterPro" id="IPR013057">
    <property type="entry name" value="AA_transpt_TM"/>
</dbReference>
<organism evidence="7 8">
    <name type="scientific">Stylonychia lemnae</name>
    <name type="common">Ciliate</name>
    <dbReference type="NCBI Taxonomy" id="5949"/>
    <lineage>
        <taxon>Eukaryota</taxon>
        <taxon>Sar</taxon>
        <taxon>Alveolata</taxon>
        <taxon>Ciliophora</taxon>
        <taxon>Intramacronucleata</taxon>
        <taxon>Spirotrichea</taxon>
        <taxon>Stichotrichia</taxon>
        <taxon>Sporadotrichida</taxon>
        <taxon>Oxytrichidae</taxon>
        <taxon>Stylonychinae</taxon>
        <taxon>Stylonychia</taxon>
    </lineage>
</organism>
<feature type="transmembrane region" description="Helical" evidence="5">
    <location>
        <begin position="122"/>
        <end position="144"/>
    </location>
</feature>
<proteinExistence type="predicted"/>
<dbReference type="EMBL" id="CCKQ01005465">
    <property type="protein sequence ID" value="CDW76708.1"/>
    <property type="molecule type" value="Genomic_DNA"/>
</dbReference>
<feature type="transmembrane region" description="Helical" evidence="5">
    <location>
        <begin position="225"/>
        <end position="246"/>
    </location>
</feature>
<sequence length="252" mass="28754">MYKQLAPQLLIQIFGHQYLPEFMQDNNHGKLLWGTVITFSINSLMLTMPLIFFGYMYQTNIPIIYKELQIRSERQMSSVMKLGTISGILVYTTVGIFGYLTFLNDPHHLNTKNILDAPYHNLAISIAKFGIFVVVLCAAPICILPAKDTIEEVVYKGRHLTKKQNILVTFYLVFVSYVLAMFIPSIGDALTLAGCTIGPFVGFIIPIIMYWKILENEKEKFYEKIYLVIIALVITTISIIALIVYIQEKTHD</sequence>
<name>A0A078A355_STYLE</name>
<reference evidence="7 8" key="1">
    <citation type="submission" date="2014-06" db="EMBL/GenBank/DDBJ databases">
        <authorList>
            <person name="Swart Estienne"/>
        </authorList>
    </citation>
    <scope>NUCLEOTIDE SEQUENCE [LARGE SCALE GENOMIC DNA]</scope>
    <source>
        <strain evidence="7 8">130c</strain>
    </source>
</reference>
<dbReference type="PANTHER" id="PTHR22950">
    <property type="entry name" value="AMINO ACID TRANSPORTER"/>
    <property type="match status" value="1"/>
</dbReference>
<feature type="transmembrane region" description="Helical" evidence="5">
    <location>
        <begin position="189"/>
        <end position="213"/>
    </location>
</feature>
<comment type="subcellular location">
    <subcellularLocation>
        <location evidence="1">Membrane</location>
        <topology evidence="1">Multi-pass membrane protein</topology>
    </subcellularLocation>
</comment>
<gene>
    <name evidence="7" type="primary">Contig13226.g14111</name>
    <name evidence="7" type="ORF">STYLEM_5669</name>
</gene>
<accession>A0A078A355</accession>
<evidence type="ECO:0000256" key="3">
    <source>
        <dbReference type="ARBA" id="ARBA00022989"/>
    </source>
</evidence>
<dbReference type="OMA" id="ASINHIM"/>
<keyword evidence="8" id="KW-1185">Reference proteome</keyword>
<dbReference type="GO" id="GO:0015179">
    <property type="term" value="F:L-amino acid transmembrane transporter activity"/>
    <property type="evidence" value="ECO:0007669"/>
    <property type="project" value="TreeGrafter"/>
</dbReference>
<keyword evidence="2 5" id="KW-0812">Transmembrane</keyword>
<protein>
    <recommendedName>
        <fullName evidence="6">Amino acid transporter transmembrane domain-containing protein</fullName>
    </recommendedName>
</protein>
<evidence type="ECO:0000256" key="5">
    <source>
        <dbReference type="SAM" id="Phobius"/>
    </source>
</evidence>
<evidence type="ECO:0000256" key="4">
    <source>
        <dbReference type="ARBA" id="ARBA00023136"/>
    </source>
</evidence>
<keyword evidence="4 5" id="KW-0472">Membrane</keyword>
<dbReference type="Pfam" id="PF01490">
    <property type="entry name" value="Aa_trans"/>
    <property type="match status" value="1"/>
</dbReference>
<feature type="transmembrane region" description="Helical" evidence="5">
    <location>
        <begin position="31"/>
        <end position="57"/>
    </location>
</feature>
<dbReference type="InParanoid" id="A0A078A355"/>
<dbReference type="Proteomes" id="UP000039865">
    <property type="component" value="Unassembled WGS sequence"/>
</dbReference>
<dbReference type="GO" id="GO:0016020">
    <property type="term" value="C:membrane"/>
    <property type="evidence" value="ECO:0007669"/>
    <property type="project" value="UniProtKB-SubCell"/>
</dbReference>
<feature type="transmembrane region" description="Helical" evidence="5">
    <location>
        <begin position="165"/>
        <end position="183"/>
    </location>
</feature>
<dbReference type="AlphaFoldDB" id="A0A078A355"/>
<evidence type="ECO:0000256" key="1">
    <source>
        <dbReference type="ARBA" id="ARBA00004141"/>
    </source>
</evidence>
<keyword evidence="3 5" id="KW-1133">Transmembrane helix</keyword>
<evidence type="ECO:0000313" key="7">
    <source>
        <dbReference type="EMBL" id="CDW76708.1"/>
    </source>
</evidence>
<evidence type="ECO:0000259" key="6">
    <source>
        <dbReference type="Pfam" id="PF01490"/>
    </source>
</evidence>
<dbReference type="PANTHER" id="PTHR22950:SF702">
    <property type="entry name" value="AMINO ACID TRANSPORTER PROTEIN"/>
    <property type="match status" value="1"/>
</dbReference>
<feature type="transmembrane region" description="Helical" evidence="5">
    <location>
        <begin position="78"/>
        <end position="102"/>
    </location>
</feature>
<dbReference type="OrthoDB" id="290476at2759"/>
<evidence type="ECO:0000256" key="2">
    <source>
        <dbReference type="ARBA" id="ARBA00022692"/>
    </source>
</evidence>